<gene>
    <name evidence="2" type="ORF">MNB_SV-13-2083</name>
</gene>
<sequence length="113" mass="13673">MKIIIYIIVFSAILFSKGISREYKSYSAYQNINLNKKQERFYIQIGAFKNKKYALLVAKKLRRIYPTKIIKKQVGRIYYYKLLIGSYQSRKEAELVKKTLPRKYEDTFILWER</sequence>
<dbReference type="Gene3D" id="3.30.70.1070">
    <property type="entry name" value="Sporulation related repeat"/>
    <property type="match status" value="1"/>
</dbReference>
<accession>A0A1W1CE82</accession>
<dbReference type="EMBL" id="FPHM01000084">
    <property type="protein sequence ID" value="SFV64099.1"/>
    <property type="molecule type" value="Genomic_DNA"/>
</dbReference>
<proteinExistence type="predicted"/>
<dbReference type="PROSITE" id="PS51724">
    <property type="entry name" value="SPOR"/>
    <property type="match status" value="1"/>
</dbReference>
<evidence type="ECO:0000259" key="1">
    <source>
        <dbReference type="PROSITE" id="PS51724"/>
    </source>
</evidence>
<dbReference type="AlphaFoldDB" id="A0A1W1CE82"/>
<dbReference type="SUPFAM" id="SSF110997">
    <property type="entry name" value="Sporulation related repeat"/>
    <property type="match status" value="1"/>
</dbReference>
<dbReference type="GO" id="GO:0042834">
    <property type="term" value="F:peptidoglycan binding"/>
    <property type="evidence" value="ECO:0007669"/>
    <property type="project" value="InterPro"/>
</dbReference>
<dbReference type="InterPro" id="IPR036680">
    <property type="entry name" value="SPOR-like_sf"/>
</dbReference>
<protein>
    <recommendedName>
        <fullName evidence="1">SPOR domain-containing protein</fullName>
    </recommendedName>
</protein>
<organism evidence="2">
    <name type="scientific">hydrothermal vent metagenome</name>
    <dbReference type="NCBI Taxonomy" id="652676"/>
    <lineage>
        <taxon>unclassified sequences</taxon>
        <taxon>metagenomes</taxon>
        <taxon>ecological metagenomes</taxon>
    </lineage>
</organism>
<evidence type="ECO:0000313" key="2">
    <source>
        <dbReference type="EMBL" id="SFV64099.1"/>
    </source>
</evidence>
<reference evidence="2" key="1">
    <citation type="submission" date="2016-10" db="EMBL/GenBank/DDBJ databases">
        <authorList>
            <person name="de Groot N.N."/>
        </authorList>
    </citation>
    <scope>NUCLEOTIDE SEQUENCE</scope>
</reference>
<name>A0A1W1CE82_9ZZZZ</name>
<dbReference type="InterPro" id="IPR007730">
    <property type="entry name" value="SPOR-like_dom"/>
</dbReference>
<dbReference type="Pfam" id="PF05036">
    <property type="entry name" value="SPOR"/>
    <property type="match status" value="1"/>
</dbReference>
<feature type="domain" description="SPOR" evidence="1">
    <location>
        <begin position="35"/>
        <end position="113"/>
    </location>
</feature>